<gene>
    <name evidence="2" type="ORF">SPIL2461_LOCUS19788</name>
</gene>
<evidence type="ECO:0000313" key="3">
    <source>
        <dbReference type="Proteomes" id="UP000649617"/>
    </source>
</evidence>
<feature type="region of interest" description="Disordered" evidence="1">
    <location>
        <begin position="178"/>
        <end position="224"/>
    </location>
</feature>
<organism evidence="2 3">
    <name type="scientific">Symbiodinium pilosum</name>
    <name type="common">Dinoflagellate</name>
    <dbReference type="NCBI Taxonomy" id="2952"/>
    <lineage>
        <taxon>Eukaryota</taxon>
        <taxon>Sar</taxon>
        <taxon>Alveolata</taxon>
        <taxon>Dinophyceae</taxon>
        <taxon>Suessiales</taxon>
        <taxon>Symbiodiniaceae</taxon>
        <taxon>Symbiodinium</taxon>
    </lineage>
</organism>
<comment type="caution">
    <text evidence="2">The sequence shown here is derived from an EMBL/GenBank/DDBJ whole genome shotgun (WGS) entry which is preliminary data.</text>
</comment>
<dbReference type="EMBL" id="CAJNIZ010044847">
    <property type="protein sequence ID" value="CAE7702877.1"/>
    <property type="molecule type" value="Genomic_DNA"/>
</dbReference>
<reference evidence="2" key="1">
    <citation type="submission" date="2021-02" db="EMBL/GenBank/DDBJ databases">
        <authorList>
            <person name="Dougan E. K."/>
            <person name="Rhodes N."/>
            <person name="Thang M."/>
            <person name="Chan C."/>
        </authorList>
    </citation>
    <scope>NUCLEOTIDE SEQUENCE</scope>
</reference>
<dbReference type="SUPFAM" id="SSF50405">
    <property type="entry name" value="Actin-crosslinking proteins"/>
    <property type="match status" value="1"/>
</dbReference>
<feature type="region of interest" description="Disordered" evidence="1">
    <location>
        <begin position="418"/>
        <end position="444"/>
    </location>
</feature>
<accession>A0A812WU32</accession>
<dbReference type="Gene3D" id="2.80.10.50">
    <property type="match status" value="2"/>
</dbReference>
<dbReference type="Proteomes" id="UP000649617">
    <property type="component" value="Unassembled WGS sequence"/>
</dbReference>
<keyword evidence="3" id="KW-1185">Reference proteome</keyword>
<dbReference type="InterPro" id="IPR008999">
    <property type="entry name" value="Actin-crosslinking"/>
</dbReference>
<feature type="compositionally biased region" description="Polar residues" evidence="1">
    <location>
        <begin position="430"/>
        <end position="442"/>
    </location>
</feature>
<dbReference type="OrthoDB" id="413639at2759"/>
<dbReference type="AlphaFoldDB" id="A0A812WU32"/>
<evidence type="ECO:0000313" key="2">
    <source>
        <dbReference type="EMBL" id="CAE7702877.1"/>
    </source>
</evidence>
<feature type="compositionally biased region" description="Basic residues" evidence="1">
    <location>
        <begin position="178"/>
        <end position="187"/>
    </location>
</feature>
<sequence>MAVDILVRGFSDWTAGCSESRWPSLSVGSDGLSVDWGRQKCWVRLMGETCNLFDFNFGTEDVSWPGTLGEVAKVSLAQVKSVLDIGLQLADCPALDQPEEVVKCLGFKIIGLVPPFNFLNRMGNMLTEFIEVFALVAATVVRQVLEDGQSLVQQAVVSKFPSAGAPAVLHHAGKNLRIKTHSQHPKGRQADRPRSTLQRGEPPGESLLQRGDGEGESNGQGSINFEVHDQEGNYATKLITQFNGKETDTSSCLAFAPKNKHGSQNQATKEDWQVDSEDDFIQLEPWAVPCDNSWMKDNWNKWQGYSFYTWEMAIEKCVTVSYSLSTQPVLAFVGGLEFDLMPAPLASLDTQVCWPDKQPGGVDLSVLRTEIRSAGFLLFSRTLRLTKRFGNGTDFVDGNTFSAHETWRNPIGIARGRHSVEDDRTLEPMSRTSSLLQGNQSKASRRSKIEAQSALVWQEDTEDLYLASIDYGPHMVVNRSSELRGKAAAQRMGLTQTGQKIGQASGSQGQTEPFQLFSFKNPGMVNFNILGLLDDNNLELGMKIDFGPFESPEKRIRLMNVVDQFNIVLSAMPFVSLESKQKALASLNGFMQNDLGAAMPIPELRPGCMIALHCTRHNRFLRMLANGAFDGGSPRNFADGIESHWTFERFTVVDAGNGQIALHSPRWNRFVKMGGDQVVEGSPHKASIALPDGWTSERFTVVNAGNGEIALHNSLRNRFIRMAGDGYVDASSSTSTLPDAWTHERFRVLHVKPYLTVGSVIALHSTQWNRFLRMNDALDMDRSSEKGADQIPDGWTWERFTVADGGNGQIGLYSQKWNRYVKMQDHDMMTGSGLGNYERFAVVDAGNGEIALHNTAWNRFIRVSDTGSDASSGKSPQDLPENWSWERFRVVELSTPSSWSFDSR</sequence>
<evidence type="ECO:0000256" key="1">
    <source>
        <dbReference type="SAM" id="MobiDB-lite"/>
    </source>
</evidence>
<protein>
    <submittedName>
        <fullName evidence="2">Uncharacterized protein</fullName>
    </submittedName>
</protein>
<dbReference type="CDD" id="cd00257">
    <property type="entry name" value="beta-trefoil_FSCN-like"/>
    <property type="match status" value="2"/>
</dbReference>
<name>A0A812WU32_SYMPI</name>
<proteinExistence type="predicted"/>